<name>A0A7X6GXP8_9RHOB</name>
<comment type="caution">
    <text evidence="1">The sequence shown here is derived from an EMBL/GenBank/DDBJ whole genome shotgun (WGS) entry which is preliminary data.</text>
</comment>
<evidence type="ECO:0000313" key="1">
    <source>
        <dbReference type="EMBL" id="NKX44331.1"/>
    </source>
</evidence>
<reference evidence="1 2" key="1">
    <citation type="submission" date="2020-04" db="EMBL/GenBank/DDBJ databases">
        <authorList>
            <person name="Yoon J."/>
        </authorList>
    </citation>
    <scope>NUCLEOTIDE SEQUENCE [LARGE SCALE GENOMIC DNA]</scope>
    <source>
        <strain evidence="1 2">KMU-115</strain>
    </source>
</reference>
<dbReference type="EMBL" id="JAAZQQ010000002">
    <property type="protein sequence ID" value="NKX44331.1"/>
    <property type="molecule type" value="Genomic_DNA"/>
</dbReference>
<evidence type="ECO:0000313" key="2">
    <source>
        <dbReference type="Proteomes" id="UP000526408"/>
    </source>
</evidence>
<proteinExistence type="predicted"/>
<sequence length="162" mass="17315">MGTGMGMMHGPHGHGPGGMGMPGLRGLDATPEESAELAVMFHHFPAIHRSVENLPDGIRTVTGSADPGVMAALTSHVVGMIARVEEGRDPQIFIQSPTLDIFFQRGDRIETIIEMTEACLVVTQTSTDPELVTALQVHAAEVSAMADRGMAAVHEMMMQRGR</sequence>
<keyword evidence="2" id="KW-1185">Reference proteome</keyword>
<dbReference type="Proteomes" id="UP000526408">
    <property type="component" value="Unassembled WGS sequence"/>
</dbReference>
<protein>
    <submittedName>
        <fullName evidence="1">Uncharacterized protein</fullName>
    </submittedName>
</protein>
<organism evidence="1 2">
    <name type="scientific">Roseicyclus persicicus</name>
    <dbReference type="NCBI Taxonomy" id="2650661"/>
    <lineage>
        <taxon>Bacteria</taxon>
        <taxon>Pseudomonadati</taxon>
        <taxon>Pseudomonadota</taxon>
        <taxon>Alphaproteobacteria</taxon>
        <taxon>Rhodobacterales</taxon>
        <taxon>Roseobacteraceae</taxon>
        <taxon>Roseicyclus</taxon>
    </lineage>
</organism>
<dbReference type="AlphaFoldDB" id="A0A7X6GXP8"/>
<gene>
    <name evidence="1" type="ORF">HCU73_06975</name>
</gene>
<accession>A0A7X6GXP8</accession>